<evidence type="ECO:0000313" key="2">
    <source>
        <dbReference type="EMBL" id="QEH38387.1"/>
    </source>
</evidence>
<proteinExistence type="predicted"/>
<protein>
    <submittedName>
        <fullName evidence="2">Diguanylate cyclase</fullName>
    </submittedName>
</protein>
<sequence>MTELHPIDHAIAAHARWKSNLRQAIQTGQSPLTVAQARRDDACDLGRWLIERPAPVKSSPHYLEVLDLHAKFHREASHVLELALAGKATEAAEAMAIGNPFATVSSKLTIALTAWKKAITGA</sequence>
<evidence type="ECO:0000313" key="3">
    <source>
        <dbReference type="Proteomes" id="UP000324233"/>
    </source>
</evidence>
<dbReference type="Proteomes" id="UP000324233">
    <property type="component" value="Chromosome"/>
</dbReference>
<reference evidence="2 3" key="1">
    <citation type="submission" date="2019-08" db="EMBL/GenBank/DDBJ databases">
        <title>Deep-cultivation of Planctomycetes and their phenomic and genomic characterization uncovers novel biology.</title>
        <authorList>
            <person name="Wiegand S."/>
            <person name="Jogler M."/>
            <person name="Boedeker C."/>
            <person name="Pinto D."/>
            <person name="Vollmers J."/>
            <person name="Rivas-Marin E."/>
            <person name="Kohn T."/>
            <person name="Peeters S.H."/>
            <person name="Heuer A."/>
            <person name="Rast P."/>
            <person name="Oberbeckmann S."/>
            <person name="Bunk B."/>
            <person name="Jeske O."/>
            <person name="Meyerdierks A."/>
            <person name="Storesund J.E."/>
            <person name="Kallscheuer N."/>
            <person name="Luecker S."/>
            <person name="Lage O.M."/>
            <person name="Pohl T."/>
            <person name="Merkel B.J."/>
            <person name="Hornburger P."/>
            <person name="Mueller R.-W."/>
            <person name="Bruemmer F."/>
            <person name="Labrenz M."/>
            <person name="Spormann A.M."/>
            <person name="Op den Camp H."/>
            <person name="Overmann J."/>
            <person name="Amann R."/>
            <person name="Jetten M.S.M."/>
            <person name="Mascher T."/>
            <person name="Medema M.H."/>
            <person name="Devos D.P."/>
            <person name="Kaster A.-K."/>
            <person name="Ovreas L."/>
            <person name="Rohde M."/>
            <person name="Galperin M.Y."/>
            <person name="Jogler C."/>
        </authorList>
    </citation>
    <scope>NUCLEOTIDE SEQUENCE [LARGE SCALE GENOMIC DNA]</scope>
    <source>
        <strain evidence="2 3">OJF2</strain>
    </source>
</reference>
<dbReference type="EMBL" id="CP042997">
    <property type="protein sequence ID" value="QEH38387.1"/>
    <property type="molecule type" value="Genomic_DNA"/>
</dbReference>
<dbReference type="AlphaFoldDB" id="A0A5B9WCZ6"/>
<name>A0A5B9WCZ6_9BACT</name>
<feature type="domain" description="Chemoreceptor zinc-binding" evidence="1">
    <location>
        <begin position="14"/>
        <end position="79"/>
    </location>
</feature>
<accession>A0A5B9WCZ6</accession>
<organism evidence="2 3">
    <name type="scientific">Aquisphaera giovannonii</name>
    <dbReference type="NCBI Taxonomy" id="406548"/>
    <lineage>
        <taxon>Bacteria</taxon>
        <taxon>Pseudomonadati</taxon>
        <taxon>Planctomycetota</taxon>
        <taxon>Planctomycetia</taxon>
        <taxon>Isosphaerales</taxon>
        <taxon>Isosphaeraceae</taxon>
        <taxon>Aquisphaera</taxon>
    </lineage>
</organism>
<dbReference type="Gene3D" id="1.20.120.30">
    <property type="entry name" value="Aspartate receptor, ligand-binding domain"/>
    <property type="match status" value="1"/>
</dbReference>
<dbReference type="Pfam" id="PF13682">
    <property type="entry name" value="CZB"/>
    <property type="match status" value="1"/>
</dbReference>
<gene>
    <name evidence="2" type="ORF">OJF2_69880</name>
</gene>
<dbReference type="KEGG" id="agv:OJF2_69880"/>
<evidence type="ECO:0000259" key="1">
    <source>
        <dbReference type="Pfam" id="PF13682"/>
    </source>
</evidence>
<dbReference type="RefSeq" id="WP_168222202.1">
    <property type="nucleotide sequence ID" value="NZ_CP042997.1"/>
</dbReference>
<keyword evidence="3" id="KW-1185">Reference proteome</keyword>
<dbReference type="InterPro" id="IPR025991">
    <property type="entry name" value="Chemoreceptor_zinc-bind_dom"/>
</dbReference>